<sequence length="319" mass="33660">MRFVRGFFAGLLILIGCLVAITAVPARWADGQLQTDAYGNTVAPLLQDRELQRLLANTAFDAANAKGYAVPSRWKDRVHTQMATILATPEARQIWLDANLAARDLVVDGTGTKIVVDTGDLIDYVRKRLKAHGINLPRAPSEADTRLTLVDSPQIAQARNSVNLLHTLAGVLPVTALGVLGLAVLIARRRFVTLASAGAAVALGMGGAMFALDAGKDQLLGNSAFAADKVTGALVTAVYDAFGNSLRADLFGGLIAAVVVGAVGVALAIVVPLLRRRSSTAEQPHEPQADGAPMQPGYEQPYAQQSSVSQHLANRNSRT</sequence>
<dbReference type="PROSITE" id="PS51257">
    <property type="entry name" value="PROKAR_LIPOPROTEIN"/>
    <property type="match status" value="1"/>
</dbReference>
<name>A0ABW1CIF6_9ACTN</name>
<protein>
    <recommendedName>
        <fullName evidence="5">Integral membrane protein</fullName>
    </recommendedName>
</protein>
<evidence type="ECO:0008006" key="5">
    <source>
        <dbReference type="Google" id="ProtNLM"/>
    </source>
</evidence>
<feature type="compositionally biased region" description="Polar residues" evidence="1">
    <location>
        <begin position="302"/>
        <end position="319"/>
    </location>
</feature>
<feature type="region of interest" description="Disordered" evidence="1">
    <location>
        <begin position="279"/>
        <end position="319"/>
    </location>
</feature>
<comment type="caution">
    <text evidence="3">The sequence shown here is derived from an EMBL/GenBank/DDBJ whole genome shotgun (WGS) entry which is preliminary data.</text>
</comment>
<feature type="transmembrane region" description="Helical" evidence="2">
    <location>
        <begin position="164"/>
        <end position="185"/>
    </location>
</feature>
<feature type="transmembrane region" description="Helical" evidence="2">
    <location>
        <begin position="192"/>
        <end position="212"/>
    </location>
</feature>
<dbReference type="EMBL" id="JBHSPA010000016">
    <property type="protein sequence ID" value="MFC5824663.1"/>
    <property type="molecule type" value="Genomic_DNA"/>
</dbReference>
<accession>A0ABW1CIF6</accession>
<keyword evidence="2" id="KW-0472">Membrane</keyword>
<keyword evidence="2" id="KW-0812">Transmembrane</keyword>
<evidence type="ECO:0000256" key="2">
    <source>
        <dbReference type="SAM" id="Phobius"/>
    </source>
</evidence>
<evidence type="ECO:0000256" key="1">
    <source>
        <dbReference type="SAM" id="MobiDB-lite"/>
    </source>
</evidence>
<feature type="transmembrane region" description="Helical" evidence="2">
    <location>
        <begin position="250"/>
        <end position="274"/>
    </location>
</feature>
<evidence type="ECO:0000313" key="4">
    <source>
        <dbReference type="Proteomes" id="UP001596058"/>
    </source>
</evidence>
<dbReference type="RefSeq" id="WP_379514187.1">
    <property type="nucleotide sequence ID" value="NZ_JBHSPA010000016.1"/>
</dbReference>
<evidence type="ECO:0000313" key="3">
    <source>
        <dbReference type="EMBL" id="MFC5824663.1"/>
    </source>
</evidence>
<reference evidence="4" key="1">
    <citation type="journal article" date="2019" name="Int. J. Syst. Evol. Microbiol.">
        <title>The Global Catalogue of Microorganisms (GCM) 10K type strain sequencing project: providing services to taxonomists for standard genome sequencing and annotation.</title>
        <authorList>
            <consortium name="The Broad Institute Genomics Platform"/>
            <consortium name="The Broad Institute Genome Sequencing Center for Infectious Disease"/>
            <person name="Wu L."/>
            <person name="Ma J."/>
        </authorList>
    </citation>
    <scope>NUCLEOTIDE SEQUENCE [LARGE SCALE GENOMIC DNA]</scope>
    <source>
        <strain evidence="4">CCUG 53903</strain>
    </source>
</reference>
<dbReference type="Proteomes" id="UP001596058">
    <property type="component" value="Unassembled WGS sequence"/>
</dbReference>
<gene>
    <name evidence="3" type="ORF">ACFPZ3_12465</name>
</gene>
<organism evidence="3 4">
    <name type="scientific">Nonomuraea insulae</name>
    <dbReference type="NCBI Taxonomy" id="1616787"/>
    <lineage>
        <taxon>Bacteria</taxon>
        <taxon>Bacillati</taxon>
        <taxon>Actinomycetota</taxon>
        <taxon>Actinomycetes</taxon>
        <taxon>Streptosporangiales</taxon>
        <taxon>Streptosporangiaceae</taxon>
        <taxon>Nonomuraea</taxon>
    </lineage>
</organism>
<proteinExistence type="predicted"/>
<keyword evidence="2" id="KW-1133">Transmembrane helix</keyword>
<keyword evidence="4" id="KW-1185">Reference proteome</keyword>